<keyword evidence="4 15" id="KW-0012">Acyltransferase</keyword>
<dbReference type="NCBIfam" id="TIGR00667">
    <property type="entry name" value="aat"/>
    <property type="match status" value="1"/>
</dbReference>
<dbReference type="FunFam" id="3.30.70.3550:FF:000001">
    <property type="entry name" value="Leucyl/phenylalanyl-tRNA--protein transferase"/>
    <property type="match status" value="1"/>
</dbReference>
<evidence type="ECO:0000256" key="13">
    <source>
        <dbReference type="ARBA" id="ARBA00077165"/>
    </source>
</evidence>
<dbReference type="GO" id="GO:0030163">
    <property type="term" value="P:protein catabolic process"/>
    <property type="evidence" value="ECO:0007669"/>
    <property type="project" value="UniProtKB-UniRule"/>
</dbReference>
<evidence type="ECO:0000256" key="2">
    <source>
        <dbReference type="ARBA" id="ARBA00022490"/>
    </source>
</evidence>
<dbReference type="HAMAP" id="MF_00688">
    <property type="entry name" value="Leu_Phe_trans"/>
    <property type="match status" value="1"/>
</dbReference>
<dbReference type="InterPro" id="IPR042203">
    <property type="entry name" value="Leu/Phe-tRNA_Trfase_C"/>
</dbReference>
<dbReference type="PANTHER" id="PTHR30098:SF2">
    <property type="entry name" value="LEUCYL_PHENYLALANYL-TRNA--PROTEIN TRANSFERASE"/>
    <property type="match status" value="1"/>
</dbReference>
<evidence type="ECO:0000256" key="7">
    <source>
        <dbReference type="ARBA" id="ARBA00051538"/>
    </source>
</evidence>
<dbReference type="EC" id="2.3.2.6" evidence="10 15"/>
<dbReference type="Gene3D" id="3.30.70.3550">
    <property type="entry name" value="Leucyl/phenylalanyl-tRNA-protein transferase, N-terminal domain"/>
    <property type="match status" value="1"/>
</dbReference>
<evidence type="ECO:0000256" key="12">
    <source>
        <dbReference type="ARBA" id="ARBA00077136"/>
    </source>
</evidence>
<comment type="catalytic activity">
    <reaction evidence="6 15">
        <text>N-terminal L-arginyl-[protein] + L-leucyl-tRNA(Leu) = N-terminal L-leucyl-L-arginyl-[protein] + tRNA(Leu) + H(+)</text>
        <dbReference type="Rhea" id="RHEA:50416"/>
        <dbReference type="Rhea" id="RHEA-COMP:9613"/>
        <dbReference type="Rhea" id="RHEA-COMP:9622"/>
        <dbReference type="Rhea" id="RHEA-COMP:12672"/>
        <dbReference type="Rhea" id="RHEA-COMP:12673"/>
        <dbReference type="ChEBI" id="CHEBI:15378"/>
        <dbReference type="ChEBI" id="CHEBI:64719"/>
        <dbReference type="ChEBI" id="CHEBI:78442"/>
        <dbReference type="ChEBI" id="CHEBI:78494"/>
        <dbReference type="ChEBI" id="CHEBI:133044"/>
        <dbReference type="EC" id="2.3.2.6"/>
    </reaction>
</comment>
<dbReference type="RefSeq" id="WP_148896487.1">
    <property type="nucleotide sequence ID" value="NZ_VNIB01000011.1"/>
</dbReference>
<dbReference type="Pfam" id="PF03588">
    <property type="entry name" value="Leu_Phe_trans"/>
    <property type="match status" value="1"/>
</dbReference>
<comment type="catalytic activity">
    <reaction evidence="5 15">
        <text>L-phenylalanyl-tRNA(Phe) + an N-terminal L-alpha-aminoacyl-[protein] = an N-terminal L-phenylalanyl-L-alpha-aminoacyl-[protein] + tRNA(Phe)</text>
        <dbReference type="Rhea" id="RHEA:43632"/>
        <dbReference type="Rhea" id="RHEA-COMP:9668"/>
        <dbReference type="Rhea" id="RHEA-COMP:9699"/>
        <dbReference type="Rhea" id="RHEA-COMP:10636"/>
        <dbReference type="Rhea" id="RHEA-COMP:10637"/>
        <dbReference type="ChEBI" id="CHEBI:78442"/>
        <dbReference type="ChEBI" id="CHEBI:78531"/>
        <dbReference type="ChEBI" id="CHEBI:78597"/>
        <dbReference type="ChEBI" id="CHEBI:83561"/>
        <dbReference type="EC" id="2.3.2.6"/>
    </reaction>
</comment>
<keyword evidence="17" id="KW-1185">Reference proteome</keyword>
<reference evidence="16 17" key="1">
    <citation type="submission" date="2019-07" db="EMBL/GenBank/DDBJ databases">
        <title>Genomic Encyclopedia of Type Strains, Phase IV (KMG-IV): sequencing the most valuable type-strain genomes for metagenomic binning, comparative biology and taxonomic classification.</title>
        <authorList>
            <person name="Goeker M."/>
        </authorList>
    </citation>
    <scope>NUCLEOTIDE SEQUENCE [LARGE SCALE GENOMIC DNA]</scope>
    <source>
        <strain evidence="16 17">SS015</strain>
    </source>
</reference>
<dbReference type="OrthoDB" id="9790282at2"/>
<evidence type="ECO:0000256" key="11">
    <source>
        <dbReference type="ARBA" id="ARBA00074372"/>
    </source>
</evidence>
<dbReference type="InterPro" id="IPR042221">
    <property type="entry name" value="Leu/Phe-tRNA_Trfase_N"/>
</dbReference>
<dbReference type="InterPro" id="IPR016181">
    <property type="entry name" value="Acyl_CoA_acyltransferase"/>
</dbReference>
<comment type="catalytic activity">
    <reaction evidence="7 15">
        <text>N-terminal L-lysyl-[protein] + L-leucyl-tRNA(Leu) = N-terminal L-leucyl-L-lysyl-[protein] + tRNA(Leu) + H(+)</text>
        <dbReference type="Rhea" id="RHEA:12340"/>
        <dbReference type="Rhea" id="RHEA-COMP:9613"/>
        <dbReference type="Rhea" id="RHEA-COMP:9622"/>
        <dbReference type="Rhea" id="RHEA-COMP:12670"/>
        <dbReference type="Rhea" id="RHEA-COMP:12671"/>
        <dbReference type="ChEBI" id="CHEBI:15378"/>
        <dbReference type="ChEBI" id="CHEBI:65249"/>
        <dbReference type="ChEBI" id="CHEBI:78442"/>
        <dbReference type="ChEBI" id="CHEBI:78494"/>
        <dbReference type="ChEBI" id="CHEBI:133043"/>
        <dbReference type="EC" id="2.3.2.6"/>
    </reaction>
</comment>
<comment type="caution">
    <text evidence="16">The sequence shown here is derived from an EMBL/GenBank/DDBJ whole genome shotgun (WGS) entry which is preliminary data.</text>
</comment>
<keyword evidence="3 15" id="KW-0808">Transferase</keyword>
<evidence type="ECO:0000256" key="8">
    <source>
        <dbReference type="ARBA" id="ARBA00054043"/>
    </source>
</evidence>
<dbReference type="FunFam" id="3.40.630.70:FF:000001">
    <property type="entry name" value="Leucyl/phenylalanyl-tRNA--protein transferase"/>
    <property type="match status" value="1"/>
</dbReference>
<organism evidence="16 17">
    <name type="scientific">Geothermobacter ehrlichii</name>
    <dbReference type="NCBI Taxonomy" id="213224"/>
    <lineage>
        <taxon>Bacteria</taxon>
        <taxon>Pseudomonadati</taxon>
        <taxon>Thermodesulfobacteriota</taxon>
        <taxon>Desulfuromonadia</taxon>
        <taxon>Desulfuromonadales</taxon>
        <taxon>Geothermobacteraceae</taxon>
        <taxon>Geothermobacter</taxon>
    </lineage>
</organism>
<dbReference type="AlphaFoldDB" id="A0A5D3WKM3"/>
<evidence type="ECO:0000256" key="10">
    <source>
        <dbReference type="ARBA" id="ARBA00066767"/>
    </source>
</evidence>
<dbReference type="Proteomes" id="UP000324159">
    <property type="component" value="Unassembled WGS sequence"/>
</dbReference>
<comment type="similarity">
    <text evidence="9 15">Belongs to the L/F-transferase family.</text>
</comment>
<evidence type="ECO:0000256" key="1">
    <source>
        <dbReference type="ARBA" id="ARBA00004496"/>
    </source>
</evidence>
<evidence type="ECO:0000256" key="15">
    <source>
        <dbReference type="HAMAP-Rule" id="MF_00688"/>
    </source>
</evidence>
<evidence type="ECO:0000256" key="6">
    <source>
        <dbReference type="ARBA" id="ARBA00050652"/>
    </source>
</evidence>
<evidence type="ECO:0000256" key="14">
    <source>
        <dbReference type="ARBA" id="ARBA00083640"/>
    </source>
</evidence>
<evidence type="ECO:0000256" key="4">
    <source>
        <dbReference type="ARBA" id="ARBA00023315"/>
    </source>
</evidence>
<evidence type="ECO:0000256" key="3">
    <source>
        <dbReference type="ARBA" id="ARBA00022679"/>
    </source>
</evidence>
<protein>
    <recommendedName>
        <fullName evidence="11 15">Leucyl/phenylalanyl-tRNA--protein transferase</fullName>
        <ecNumber evidence="10 15">2.3.2.6</ecNumber>
    </recommendedName>
    <alternativeName>
        <fullName evidence="12 15">L/F-transferase</fullName>
    </alternativeName>
    <alternativeName>
        <fullName evidence="13 15">Leucyltransferase</fullName>
    </alternativeName>
    <alternativeName>
        <fullName evidence="14 15">Phenyalanyltransferase</fullName>
    </alternativeName>
</protein>
<dbReference type="PANTHER" id="PTHR30098">
    <property type="entry name" value="LEUCYL/PHENYLALANYL-TRNA--PROTEIN TRANSFERASE"/>
    <property type="match status" value="1"/>
</dbReference>
<evidence type="ECO:0000313" key="17">
    <source>
        <dbReference type="Proteomes" id="UP000324159"/>
    </source>
</evidence>
<comment type="subcellular location">
    <subcellularLocation>
        <location evidence="1 15">Cytoplasm</location>
    </subcellularLocation>
</comment>
<dbReference type="SUPFAM" id="SSF55729">
    <property type="entry name" value="Acyl-CoA N-acyltransferases (Nat)"/>
    <property type="match status" value="1"/>
</dbReference>
<dbReference type="GO" id="GO:0008914">
    <property type="term" value="F:leucyl-tRNA--protein transferase activity"/>
    <property type="evidence" value="ECO:0007669"/>
    <property type="project" value="UniProtKB-UniRule"/>
</dbReference>
<accession>A0A5D3WKM3</accession>
<sequence length="237" mass="26544">MPVYRLGDALVFPPPHLAEANGLLAVGGDLASERLLLAYSMGIFPWFNEGDPLLWWSPDPRCVLFPGELHVSRSLAKTLRRGRYRISFDQAFDQVVELCAGLRRRSQEGTWITPQMQEAYGRLHRLGYAHSVEAWHEGELAGGLYGICLGRFFFGESMFSRRRDASKVAFVTLVRSLQAANFLLIDCQLPSPHLHSLGARDLDRERFLHLLDLGGLRVSPRPEPGFFPSEPIASAAV</sequence>
<evidence type="ECO:0000256" key="9">
    <source>
        <dbReference type="ARBA" id="ARBA00061535"/>
    </source>
</evidence>
<dbReference type="GO" id="GO:0005737">
    <property type="term" value="C:cytoplasm"/>
    <property type="evidence" value="ECO:0007669"/>
    <property type="project" value="UniProtKB-SubCell"/>
</dbReference>
<proteinExistence type="inferred from homology"/>
<evidence type="ECO:0000313" key="16">
    <source>
        <dbReference type="EMBL" id="TYO97091.1"/>
    </source>
</evidence>
<dbReference type="InterPro" id="IPR004616">
    <property type="entry name" value="Leu/Phe-tRNA_Trfase"/>
</dbReference>
<dbReference type="Gene3D" id="3.40.630.70">
    <property type="entry name" value="Leucyl/phenylalanyl-tRNA-protein transferase, C-terminal domain"/>
    <property type="match status" value="1"/>
</dbReference>
<keyword evidence="2 15" id="KW-0963">Cytoplasm</keyword>
<gene>
    <name evidence="15" type="primary">aat</name>
    <name evidence="16" type="ORF">EDC39_11120</name>
</gene>
<dbReference type="EMBL" id="VNIB01000011">
    <property type="protein sequence ID" value="TYO97091.1"/>
    <property type="molecule type" value="Genomic_DNA"/>
</dbReference>
<evidence type="ECO:0000256" key="5">
    <source>
        <dbReference type="ARBA" id="ARBA00050607"/>
    </source>
</evidence>
<name>A0A5D3WKM3_9BACT</name>
<comment type="function">
    <text evidence="8 15">Functions in the N-end rule pathway of protein degradation where it conjugates Leu, Phe and, less efficiently, Met from aminoacyl-tRNAs to the N-termini of proteins containing an N-terminal arginine or lysine.</text>
</comment>